<reference evidence="3 4" key="1">
    <citation type="submission" date="2014-08" db="EMBL/GenBank/DDBJ databases">
        <authorList>
            <person name="Chen Y.-H."/>
        </authorList>
    </citation>
    <scope>NUCLEOTIDE SEQUENCE [LARGE SCALE GENOMIC DNA]</scope>
</reference>
<feature type="compositionally biased region" description="Basic and acidic residues" evidence="1">
    <location>
        <begin position="1163"/>
        <end position="1181"/>
    </location>
</feature>
<proteinExistence type="predicted"/>
<dbReference type="InterPro" id="IPR017023">
    <property type="entry name" value="UCP034039"/>
</dbReference>
<evidence type="ECO:0000259" key="2">
    <source>
        <dbReference type="Pfam" id="PF05170"/>
    </source>
</evidence>
<dbReference type="Proteomes" id="UP000046176">
    <property type="component" value="Unassembled WGS sequence"/>
</dbReference>
<dbReference type="EMBL" id="CCRH01000009">
    <property type="protein sequence ID" value="CDZ36793.1"/>
    <property type="molecule type" value="Genomic_DNA"/>
</dbReference>
<dbReference type="InterPro" id="IPR052894">
    <property type="entry name" value="AsmA-related"/>
</dbReference>
<evidence type="ECO:0000313" key="4">
    <source>
        <dbReference type="Proteomes" id="UP000046176"/>
    </source>
</evidence>
<feature type="compositionally biased region" description="Polar residues" evidence="1">
    <location>
        <begin position="1216"/>
        <end position="1236"/>
    </location>
</feature>
<organism evidence="3 4">
    <name type="scientific">Neorhizobium galegae bv. officinalis</name>
    <dbReference type="NCBI Taxonomy" id="323656"/>
    <lineage>
        <taxon>Bacteria</taxon>
        <taxon>Pseudomonadati</taxon>
        <taxon>Pseudomonadota</taxon>
        <taxon>Alphaproteobacteria</taxon>
        <taxon>Hyphomicrobiales</taxon>
        <taxon>Rhizobiaceae</taxon>
        <taxon>Rhizobium/Agrobacterium group</taxon>
        <taxon>Neorhizobium</taxon>
    </lineage>
</organism>
<dbReference type="RefSeq" id="WP_080951209.1">
    <property type="nucleotide sequence ID" value="NZ_CCRH01000009.1"/>
</dbReference>
<sequence length="1236" mass="130557">MLGRILLAFGGLVVVALFTALLAPFFVDWSSLRVGFEEQASRILGKKVTVHGDVDARILPFPSVTLHDVRVGSDTDGQPLVQVARFSMDMELAPFLSGEARIFDMRIEEPKARIRLLKDGSLDWMRGSRAAIPARTVVIEDVHITGGEINLIDEQSGQSRQITGLAGDFSAGSLRGPWRGEGNAALDGYETRFNLASGTADAEGKRMALRLRLWPDAQPVEVNLDGELTVADNKPAYNGNFTLEFLQEEDETEPVAPPPPGPRLKGGFEVTNERIRVPQYRLEVGATDNPYVVTGEATLDTGEKPEFLLTADGQQIDVNRLGEGARAKTGRDAAASAQRRINNFIRLAASIPIPQVPGRASLRLPAIVANDTTIRDIRLDIRPAGRGWTVDNVVATLPGRTQLEAKGSLVLRDRTSFVGDMLVASSQPSGLSDWLSGRVAPELRQLRSAGFSAKVNLTPDLQRFDNLELAIGPATLKGRVERQSAQGQTPNLSMSLAGNEIDIDAMRALASLMTGDDAGQDVLDHRVAATLKADRFTAFGVAANNVDTAFTLAGGALSLERLTIGNVEGATVSARGRVEGSLLAYSGNGSLTFRSVDPTAFLAMLRDRLPAHPALARLAANGTWFANTDLGASLTVGGDLNGMEVALKGKTNGSAVNANLKLPGLFDLTGGTDMTLVASLDNPDPMVLLGQAGLDPLPFKGDGAGELLLNVHQGPDAAAKAALTFTTEKTSLDINGDIRIGNEGFGEGSGHITVRSADLEPYLLMNGVGLPQFGTGMPVTLDADFSMTPEAVKIAALKGAADGNAISGDIAIDRKAPGLPATGSLSVDSLDLAWLGEAIYGPVSDPQSGAFSSKPFARPIFSGTDVALDVKARRFDAGAFGNIGDFAARVTHRSGGITIENGAGNWQGGRLAGRLLMSNGDGTGLLQARISAENADLAPLVWKAGGKPVASGKLDFNMSAESTGRTLAELLGATSGSAELRLKGLTVAGINPDAMKPLMAGVDKLGGEVTEARVRPIATGLLHQGNAAVGNVTIPVTITAGEARAQNVAAGVGATKLSGEGRFDLLDDSLSANLAVTYDAGEEALAGGDPTIRLEYSGDLAVPTKRIDIAAMTNFLSQRAFEQQRRRVETLQASVLEKQRLRREVALYNFQAIERQAARDRAAAEERARQQQAAEAERQRQGVEAAARAAEEVRQRQISQPPQLIMPPTDGAIRQNFPNLPSPGISNMPSLPGVQQ</sequence>
<dbReference type="OrthoDB" id="9816380at2"/>
<dbReference type="PANTHER" id="PTHR30441">
    <property type="entry name" value="DUF748 DOMAIN-CONTAINING PROTEIN"/>
    <property type="match status" value="1"/>
</dbReference>
<evidence type="ECO:0000256" key="1">
    <source>
        <dbReference type="SAM" id="MobiDB-lite"/>
    </source>
</evidence>
<dbReference type="GO" id="GO:0090313">
    <property type="term" value="P:regulation of protein targeting to membrane"/>
    <property type="evidence" value="ECO:0007669"/>
    <property type="project" value="TreeGrafter"/>
</dbReference>
<dbReference type="InterPro" id="IPR007844">
    <property type="entry name" value="AsmA"/>
</dbReference>
<dbReference type="AlphaFoldDB" id="A0A0T7FP82"/>
<dbReference type="GO" id="GO:0005886">
    <property type="term" value="C:plasma membrane"/>
    <property type="evidence" value="ECO:0007669"/>
    <property type="project" value="TreeGrafter"/>
</dbReference>
<protein>
    <submittedName>
        <fullName evidence="3">Alpha-isopropylmalate/homocitrate synthase</fullName>
    </submittedName>
</protein>
<dbReference type="PIRSF" id="PIRSF034039">
    <property type="entry name" value="UCP034039"/>
    <property type="match status" value="1"/>
</dbReference>
<gene>
    <name evidence="3" type="ORF">NGAL_HAMBI1145_35510</name>
</gene>
<accession>A0A0T7FP82</accession>
<dbReference type="PANTHER" id="PTHR30441:SF4">
    <property type="entry name" value="PROTEIN ASMA"/>
    <property type="match status" value="1"/>
</dbReference>
<name>A0A0T7FP82_NEOGA</name>
<feature type="domain" description="AsmA" evidence="2">
    <location>
        <begin position="5"/>
        <end position="158"/>
    </location>
</feature>
<dbReference type="Pfam" id="PF05170">
    <property type="entry name" value="AsmA"/>
    <property type="match status" value="1"/>
</dbReference>
<evidence type="ECO:0000313" key="3">
    <source>
        <dbReference type="EMBL" id="CDZ36793.1"/>
    </source>
</evidence>
<feature type="region of interest" description="Disordered" evidence="1">
    <location>
        <begin position="1163"/>
        <end position="1236"/>
    </location>
</feature>